<feature type="domain" description="PUB" evidence="2">
    <location>
        <begin position="72"/>
        <end position="136"/>
    </location>
</feature>
<organism evidence="3 4">
    <name type="scientific">Serendipita vermifera MAFF 305830</name>
    <dbReference type="NCBI Taxonomy" id="933852"/>
    <lineage>
        <taxon>Eukaryota</taxon>
        <taxon>Fungi</taxon>
        <taxon>Dikarya</taxon>
        <taxon>Basidiomycota</taxon>
        <taxon>Agaricomycotina</taxon>
        <taxon>Agaricomycetes</taxon>
        <taxon>Sebacinales</taxon>
        <taxon>Serendipitaceae</taxon>
        <taxon>Serendipita</taxon>
    </lineage>
</organism>
<dbReference type="EMBL" id="KN824288">
    <property type="protein sequence ID" value="KIM29545.1"/>
    <property type="molecule type" value="Genomic_DNA"/>
</dbReference>
<dbReference type="Gene3D" id="1.20.58.2190">
    <property type="match status" value="1"/>
</dbReference>
<name>A0A0C3AYE1_SERVB</name>
<dbReference type="Pfam" id="PF09409">
    <property type="entry name" value="PUB"/>
    <property type="match status" value="1"/>
</dbReference>
<evidence type="ECO:0000313" key="4">
    <source>
        <dbReference type="Proteomes" id="UP000054097"/>
    </source>
</evidence>
<feature type="compositionally biased region" description="Basic and acidic residues" evidence="1">
    <location>
        <begin position="289"/>
        <end position="299"/>
    </location>
</feature>
<feature type="compositionally biased region" description="Acidic residues" evidence="1">
    <location>
        <begin position="240"/>
        <end position="253"/>
    </location>
</feature>
<dbReference type="CDD" id="cd09212">
    <property type="entry name" value="PUB"/>
    <property type="match status" value="1"/>
</dbReference>
<feature type="compositionally biased region" description="Polar residues" evidence="1">
    <location>
        <begin position="227"/>
        <end position="238"/>
    </location>
</feature>
<gene>
    <name evidence="3" type="ORF">M408DRAFT_328790</name>
</gene>
<dbReference type="Proteomes" id="UP000054097">
    <property type="component" value="Unassembled WGS sequence"/>
</dbReference>
<dbReference type="HOGENOM" id="CLU_081370_0_0_1"/>
<feature type="compositionally biased region" description="Low complexity" evidence="1">
    <location>
        <begin position="212"/>
        <end position="221"/>
    </location>
</feature>
<dbReference type="OrthoDB" id="49605at2759"/>
<dbReference type="InterPro" id="IPR018997">
    <property type="entry name" value="PUB_domain"/>
</dbReference>
<feature type="compositionally biased region" description="Basic and acidic residues" evidence="1">
    <location>
        <begin position="191"/>
        <end position="211"/>
    </location>
</feature>
<dbReference type="STRING" id="933852.A0A0C3AYE1"/>
<evidence type="ECO:0000313" key="3">
    <source>
        <dbReference type="EMBL" id="KIM29545.1"/>
    </source>
</evidence>
<proteinExistence type="predicted"/>
<reference evidence="4" key="2">
    <citation type="submission" date="2015-01" db="EMBL/GenBank/DDBJ databases">
        <title>Evolutionary Origins and Diversification of the Mycorrhizal Mutualists.</title>
        <authorList>
            <consortium name="DOE Joint Genome Institute"/>
            <consortium name="Mycorrhizal Genomics Consortium"/>
            <person name="Kohler A."/>
            <person name="Kuo A."/>
            <person name="Nagy L.G."/>
            <person name="Floudas D."/>
            <person name="Copeland A."/>
            <person name="Barry K.W."/>
            <person name="Cichocki N."/>
            <person name="Veneault-Fourrey C."/>
            <person name="LaButti K."/>
            <person name="Lindquist E.A."/>
            <person name="Lipzen A."/>
            <person name="Lundell T."/>
            <person name="Morin E."/>
            <person name="Murat C."/>
            <person name="Riley R."/>
            <person name="Ohm R."/>
            <person name="Sun H."/>
            <person name="Tunlid A."/>
            <person name="Henrissat B."/>
            <person name="Grigoriev I.V."/>
            <person name="Hibbett D.S."/>
            <person name="Martin F."/>
        </authorList>
    </citation>
    <scope>NUCLEOTIDE SEQUENCE [LARGE SCALE GENOMIC DNA]</scope>
    <source>
        <strain evidence="4">MAFF 305830</strain>
    </source>
</reference>
<dbReference type="InterPro" id="IPR036339">
    <property type="entry name" value="PUB-like_dom_sf"/>
</dbReference>
<dbReference type="AlphaFoldDB" id="A0A0C3AYE1"/>
<protein>
    <recommendedName>
        <fullName evidence="2">PUB domain-containing protein</fullName>
    </recommendedName>
</protein>
<reference evidence="3 4" key="1">
    <citation type="submission" date="2014-04" db="EMBL/GenBank/DDBJ databases">
        <authorList>
            <consortium name="DOE Joint Genome Institute"/>
            <person name="Kuo A."/>
            <person name="Zuccaro A."/>
            <person name="Kohler A."/>
            <person name="Nagy L.G."/>
            <person name="Floudas D."/>
            <person name="Copeland A."/>
            <person name="Barry K.W."/>
            <person name="Cichocki N."/>
            <person name="Veneault-Fourrey C."/>
            <person name="LaButti K."/>
            <person name="Lindquist E.A."/>
            <person name="Lipzen A."/>
            <person name="Lundell T."/>
            <person name="Morin E."/>
            <person name="Murat C."/>
            <person name="Sun H."/>
            <person name="Tunlid A."/>
            <person name="Henrissat B."/>
            <person name="Grigoriev I.V."/>
            <person name="Hibbett D.S."/>
            <person name="Martin F."/>
            <person name="Nordberg H.P."/>
            <person name="Cantor M.N."/>
            <person name="Hua S.X."/>
        </authorList>
    </citation>
    <scope>NUCLEOTIDE SEQUENCE [LARGE SCALE GENOMIC DNA]</scope>
    <source>
        <strain evidence="3 4">MAFF 305830</strain>
    </source>
</reference>
<dbReference type="SUPFAM" id="SSF143503">
    <property type="entry name" value="PUG domain-like"/>
    <property type="match status" value="1"/>
</dbReference>
<accession>A0A0C3AYE1</accession>
<evidence type="ECO:0000256" key="1">
    <source>
        <dbReference type="SAM" id="MobiDB-lite"/>
    </source>
</evidence>
<keyword evidence="4" id="KW-1185">Reference proteome</keyword>
<sequence>MASSSTKPDTSAETNDAELTRASIAEAIAKRAVSLQPEDEEERRFALERDTRQEFRRLLDPGIARGTSESALLSTLKMLSTIAENLLRDPGNEKYQRFKPTNALIKQHLVEAKGALEYAIALGFRAEVVHFQPYYSFHSTPKNMDNLRIGASVLKEAVDRINQKHEQAKLNKVDPKAVQKQIAQKVKLAYEDDRKEKKRRDELEKQVREARAAAAAAKKAAGPFSPKSPTKGSSSMNNGEDAEKDDDEDEEYHEDGHDGDELMSILPVQPRMMLRGGRTVGDKPATAETAEKAEEMSED</sequence>
<feature type="region of interest" description="Disordered" evidence="1">
    <location>
        <begin position="191"/>
        <end position="299"/>
    </location>
</feature>
<evidence type="ECO:0000259" key="2">
    <source>
        <dbReference type="Pfam" id="PF09409"/>
    </source>
</evidence>